<organism evidence="2 3">
    <name type="scientific">Luteimicrobium album</name>
    <dbReference type="NCBI Taxonomy" id="1054550"/>
    <lineage>
        <taxon>Bacteria</taxon>
        <taxon>Bacillati</taxon>
        <taxon>Actinomycetota</taxon>
        <taxon>Actinomycetes</taxon>
        <taxon>Micrococcales</taxon>
        <taxon>Luteimicrobium</taxon>
    </lineage>
</organism>
<evidence type="ECO:0000313" key="2">
    <source>
        <dbReference type="EMBL" id="GMA25607.1"/>
    </source>
</evidence>
<dbReference type="Pfam" id="PF11253">
    <property type="entry name" value="DUF3052"/>
    <property type="match status" value="1"/>
</dbReference>
<feature type="region of interest" description="Disordered" evidence="1">
    <location>
        <begin position="13"/>
        <end position="32"/>
    </location>
</feature>
<evidence type="ECO:0008006" key="4">
    <source>
        <dbReference type="Google" id="ProtNLM"/>
    </source>
</evidence>
<sequence>MVESHVLGYVVPSGGRRDPALRPDRRARRTPDNVCSVTSARARTGRIVASGCVFGPGVRGASGFPARARRAGVRLGDDSDEDLRLAIEEITGTDLVDEDYDDVTDGVVAWWRDGDGDLTDLLVDVQTVLDDGGLIWLLTPKPGRDGHASHSEIQEAATTAGLHAMSTLAVAPDWSATQLSHRGRGR</sequence>
<dbReference type="Proteomes" id="UP001157091">
    <property type="component" value="Unassembled WGS sequence"/>
</dbReference>
<dbReference type="EMBL" id="BSUK01000001">
    <property type="protein sequence ID" value="GMA25607.1"/>
    <property type="molecule type" value="Genomic_DNA"/>
</dbReference>
<keyword evidence="3" id="KW-1185">Reference proteome</keyword>
<gene>
    <name evidence="2" type="ORF">GCM10025864_33660</name>
</gene>
<accession>A0ABQ6I5X0</accession>
<feature type="compositionally biased region" description="Basic and acidic residues" evidence="1">
    <location>
        <begin position="15"/>
        <end position="24"/>
    </location>
</feature>
<protein>
    <recommendedName>
        <fullName evidence="4">DUF3052 domain-containing protein</fullName>
    </recommendedName>
</protein>
<proteinExistence type="predicted"/>
<evidence type="ECO:0000313" key="3">
    <source>
        <dbReference type="Proteomes" id="UP001157091"/>
    </source>
</evidence>
<dbReference type="InterPro" id="IPR021412">
    <property type="entry name" value="DUF3052"/>
</dbReference>
<name>A0ABQ6I5X0_9MICO</name>
<evidence type="ECO:0000256" key="1">
    <source>
        <dbReference type="SAM" id="MobiDB-lite"/>
    </source>
</evidence>
<reference evidence="3" key="1">
    <citation type="journal article" date="2019" name="Int. J. Syst. Evol. Microbiol.">
        <title>The Global Catalogue of Microorganisms (GCM) 10K type strain sequencing project: providing services to taxonomists for standard genome sequencing and annotation.</title>
        <authorList>
            <consortium name="The Broad Institute Genomics Platform"/>
            <consortium name="The Broad Institute Genome Sequencing Center for Infectious Disease"/>
            <person name="Wu L."/>
            <person name="Ma J."/>
        </authorList>
    </citation>
    <scope>NUCLEOTIDE SEQUENCE [LARGE SCALE GENOMIC DNA]</scope>
    <source>
        <strain evidence="3">NBRC 106348</strain>
    </source>
</reference>
<comment type="caution">
    <text evidence="2">The sequence shown here is derived from an EMBL/GenBank/DDBJ whole genome shotgun (WGS) entry which is preliminary data.</text>
</comment>